<dbReference type="EMBL" id="WHUW01000001">
    <property type="protein sequence ID" value="KAF8451986.1"/>
    <property type="molecule type" value="Genomic_DNA"/>
</dbReference>
<dbReference type="AlphaFoldDB" id="A0AAD4GLS7"/>
<name>A0AAD4GLS7_BOLED</name>
<comment type="caution">
    <text evidence="1">The sequence shown here is derived from an EMBL/GenBank/DDBJ whole genome shotgun (WGS) entry which is preliminary data.</text>
</comment>
<dbReference type="Proteomes" id="UP001194468">
    <property type="component" value="Unassembled WGS sequence"/>
</dbReference>
<evidence type="ECO:0000313" key="1">
    <source>
        <dbReference type="EMBL" id="KAF8451986.1"/>
    </source>
</evidence>
<organism evidence="1 2">
    <name type="scientific">Boletus edulis BED1</name>
    <dbReference type="NCBI Taxonomy" id="1328754"/>
    <lineage>
        <taxon>Eukaryota</taxon>
        <taxon>Fungi</taxon>
        <taxon>Dikarya</taxon>
        <taxon>Basidiomycota</taxon>
        <taxon>Agaricomycotina</taxon>
        <taxon>Agaricomycetes</taxon>
        <taxon>Agaricomycetidae</taxon>
        <taxon>Boletales</taxon>
        <taxon>Boletineae</taxon>
        <taxon>Boletaceae</taxon>
        <taxon>Boletoideae</taxon>
        <taxon>Boletus</taxon>
    </lineage>
</organism>
<gene>
    <name evidence="1" type="ORF">L210DRAFT_1005716</name>
</gene>
<sequence length="145" mass="16111">MKTLDLKPTVLSRFIERCVRLPRLHEYGTWDSPISSASAVAETIVISYVFVDRGIAHHVCHIEQRPTERGRSVIVHSRSSANLFERGSSWNARSAVHEYGGGAAVAHDGIIYFSAMGDSTSFPSLYKTMSMFVPSRQQCLSLPLL</sequence>
<keyword evidence="2" id="KW-1185">Reference proteome</keyword>
<reference evidence="1" key="1">
    <citation type="submission" date="2019-10" db="EMBL/GenBank/DDBJ databases">
        <authorList>
            <consortium name="DOE Joint Genome Institute"/>
            <person name="Kuo A."/>
            <person name="Miyauchi S."/>
            <person name="Kiss E."/>
            <person name="Drula E."/>
            <person name="Kohler A."/>
            <person name="Sanchez-Garcia M."/>
            <person name="Andreopoulos B."/>
            <person name="Barry K.W."/>
            <person name="Bonito G."/>
            <person name="Buee M."/>
            <person name="Carver A."/>
            <person name="Chen C."/>
            <person name="Cichocki N."/>
            <person name="Clum A."/>
            <person name="Culley D."/>
            <person name="Crous P.W."/>
            <person name="Fauchery L."/>
            <person name="Girlanda M."/>
            <person name="Hayes R."/>
            <person name="Keri Z."/>
            <person name="LaButti K."/>
            <person name="Lipzen A."/>
            <person name="Lombard V."/>
            <person name="Magnuson J."/>
            <person name="Maillard F."/>
            <person name="Morin E."/>
            <person name="Murat C."/>
            <person name="Nolan M."/>
            <person name="Ohm R."/>
            <person name="Pangilinan J."/>
            <person name="Pereira M."/>
            <person name="Perotto S."/>
            <person name="Peter M."/>
            <person name="Riley R."/>
            <person name="Sitrit Y."/>
            <person name="Stielow B."/>
            <person name="Szollosi G."/>
            <person name="Zifcakova L."/>
            <person name="Stursova M."/>
            <person name="Spatafora J.W."/>
            <person name="Tedersoo L."/>
            <person name="Vaario L.-M."/>
            <person name="Yamada A."/>
            <person name="Yan M."/>
            <person name="Wang P."/>
            <person name="Xu J."/>
            <person name="Bruns T."/>
            <person name="Baldrian P."/>
            <person name="Vilgalys R."/>
            <person name="Henrissat B."/>
            <person name="Grigoriev I.V."/>
            <person name="Hibbett D."/>
            <person name="Nagy L.G."/>
            <person name="Martin F.M."/>
        </authorList>
    </citation>
    <scope>NUCLEOTIDE SEQUENCE</scope>
    <source>
        <strain evidence="1">BED1</strain>
    </source>
</reference>
<protein>
    <submittedName>
        <fullName evidence="1">Uncharacterized protein</fullName>
    </submittedName>
</protein>
<reference evidence="1" key="2">
    <citation type="journal article" date="2020" name="Nat. Commun.">
        <title>Large-scale genome sequencing of mycorrhizal fungi provides insights into the early evolution of symbiotic traits.</title>
        <authorList>
            <person name="Miyauchi S."/>
            <person name="Kiss E."/>
            <person name="Kuo A."/>
            <person name="Drula E."/>
            <person name="Kohler A."/>
            <person name="Sanchez-Garcia M."/>
            <person name="Morin E."/>
            <person name="Andreopoulos B."/>
            <person name="Barry K.W."/>
            <person name="Bonito G."/>
            <person name="Buee M."/>
            <person name="Carver A."/>
            <person name="Chen C."/>
            <person name="Cichocki N."/>
            <person name="Clum A."/>
            <person name="Culley D."/>
            <person name="Crous P.W."/>
            <person name="Fauchery L."/>
            <person name="Girlanda M."/>
            <person name="Hayes R.D."/>
            <person name="Keri Z."/>
            <person name="LaButti K."/>
            <person name="Lipzen A."/>
            <person name="Lombard V."/>
            <person name="Magnuson J."/>
            <person name="Maillard F."/>
            <person name="Murat C."/>
            <person name="Nolan M."/>
            <person name="Ohm R.A."/>
            <person name="Pangilinan J."/>
            <person name="Pereira M.F."/>
            <person name="Perotto S."/>
            <person name="Peter M."/>
            <person name="Pfister S."/>
            <person name="Riley R."/>
            <person name="Sitrit Y."/>
            <person name="Stielow J.B."/>
            <person name="Szollosi G."/>
            <person name="Zifcakova L."/>
            <person name="Stursova M."/>
            <person name="Spatafora J.W."/>
            <person name="Tedersoo L."/>
            <person name="Vaario L.M."/>
            <person name="Yamada A."/>
            <person name="Yan M."/>
            <person name="Wang P."/>
            <person name="Xu J."/>
            <person name="Bruns T."/>
            <person name="Baldrian P."/>
            <person name="Vilgalys R."/>
            <person name="Dunand C."/>
            <person name="Henrissat B."/>
            <person name="Grigoriev I.V."/>
            <person name="Hibbett D."/>
            <person name="Nagy L.G."/>
            <person name="Martin F.M."/>
        </authorList>
    </citation>
    <scope>NUCLEOTIDE SEQUENCE</scope>
    <source>
        <strain evidence="1">BED1</strain>
    </source>
</reference>
<proteinExistence type="predicted"/>
<accession>A0AAD4GLS7</accession>
<evidence type="ECO:0000313" key="2">
    <source>
        <dbReference type="Proteomes" id="UP001194468"/>
    </source>
</evidence>